<dbReference type="Proteomes" id="UP000289022">
    <property type="component" value="Unassembled WGS sequence"/>
</dbReference>
<dbReference type="InterPro" id="IPR009006">
    <property type="entry name" value="Ala_racemase/Decarboxylase_C"/>
</dbReference>
<accession>A0A438XSY3</accession>
<organism evidence="1 2">
    <name type="scientific">Helicobacter pylori</name>
    <name type="common">Campylobacter pylori</name>
    <dbReference type="NCBI Taxonomy" id="210"/>
    <lineage>
        <taxon>Bacteria</taxon>
        <taxon>Pseudomonadati</taxon>
        <taxon>Campylobacterota</taxon>
        <taxon>Epsilonproteobacteria</taxon>
        <taxon>Campylobacterales</taxon>
        <taxon>Helicobacteraceae</taxon>
        <taxon>Helicobacter</taxon>
    </lineage>
</organism>
<evidence type="ECO:0000313" key="1">
    <source>
        <dbReference type="EMBL" id="RVZ41041.1"/>
    </source>
</evidence>
<comment type="caution">
    <text evidence="1">The sequence shown here is derived from an EMBL/GenBank/DDBJ whole genome shotgun (WGS) entry which is preliminary data.</text>
</comment>
<protein>
    <submittedName>
        <fullName evidence="1">Arginine decarboxylase</fullName>
    </submittedName>
</protein>
<feature type="non-terminal residue" evidence="1">
    <location>
        <position position="73"/>
    </location>
</feature>
<dbReference type="EMBL" id="RJGP01000085">
    <property type="protein sequence ID" value="RVZ41041.1"/>
    <property type="molecule type" value="Genomic_DNA"/>
</dbReference>
<gene>
    <name evidence="1" type="ORF">EC518_02970</name>
</gene>
<name>A0A438XSY3_HELPX</name>
<dbReference type="GO" id="GO:0003824">
    <property type="term" value="F:catalytic activity"/>
    <property type="evidence" value="ECO:0007669"/>
    <property type="project" value="InterPro"/>
</dbReference>
<reference evidence="1 2" key="1">
    <citation type="submission" date="2018-11" db="EMBL/GenBank/DDBJ databases">
        <title>Genetic determinants and prediction of antibiotic resistance phenotypes in Helicobacter pylori.</title>
        <authorList>
            <person name="Wagner K."/>
        </authorList>
    </citation>
    <scope>NUCLEOTIDE SEQUENCE [LARGE SCALE GENOMIC DNA]</scope>
    <source>
        <strain evidence="1 2">ZH70</strain>
    </source>
</reference>
<evidence type="ECO:0000313" key="2">
    <source>
        <dbReference type="Proteomes" id="UP000289022"/>
    </source>
</evidence>
<sequence length="73" mass="8402">MQEVHDYGINFWSNNEFKIEKGLVKVCHGKNPSLLEIVQSVRDKGYRGPLLVRFPHLVQKQIKSLFDAFSSAI</sequence>
<dbReference type="AlphaFoldDB" id="A0A438XSY3"/>
<dbReference type="Gene3D" id="2.40.37.10">
    <property type="entry name" value="Lyase, Ornithine Decarboxylase, Chain A, domain 1"/>
    <property type="match status" value="1"/>
</dbReference>
<proteinExistence type="predicted"/>